<dbReference type="eggNOG" id="COG4447">
    <property type="taxonomic scope" value="Bacteria"/>
</dbReference>
<protein>
    <submittedName>
        <fullName evidence="2">Oxidoreductase</fullName>
    </submittedName>
</protein>
<dbReference type="Proteomes" id="UP000001964">
    <property type="component" value="Chromosome"/>
</dbReference>
<accession>Q0ASZ9</accession>
<proteinExistence type="predicted"/>
<keyword evidence="3" id="KW-1185">Reference proteome</keyword>
<dbReference type="SUPFAM" id="SSF110296">
    <property type="entry name" value="Oligoxyloglucan reducing end-specific cellobiohydrolase"/>
    <property type="match status" value="1"/>
</dbReference>
<dbReference type="KEGG" id="mmr:Mmar10_0295"/>
<name>Q0ASZ9_MARMM</name>
<feature type="signal peptide" evidence="1">
    <location>
        <begin position="1"/>
        <end position="20"/>
    </location>
</feature>
<dbReference type="OrthoDB" id="9764804at2"/>
<organism evidence="2 3">
    <name type="scientific">Maricaulis maris (strain MCS10)</name>
    <name type="common">Caulobacter maris</name>
    <dbReference type="NCBI Taxonomy" id="394221"/>
    <lineage>
        <taxon>Bacteria</taxon>
        <taxon>Pseudomonadati</taxon>
        <taxon>Pseudomonadota</taxon>
        <taxon>Alphaproteobacteria</taxon>
        <taxon>Maricaulales</taxon>
        <taxon>Maricaulaceae</taxon>
        <taxon>Maricaulis</taxon>
    </lineage>
</organism>
<evidence type="ECO:0000313" key="3">
    <source>
        <dbReference type="Proteomes" id="UP000001964"/>
    </source>
</evidence>
<dbReference type="PANTHER" id="PTHR47199:SF2">
    <property type="entry name" value="PHOTOSYSTEM II STABILITY_ASSEMBLY FACTOR HCF136, CHLOROPLASTIC"/>
    <property type="match status" value="1"/>
</dbReference>
<sequence length="347" mass="35621" precursor="true">MIPVKLAGIGGLAATAAVLAGCSGEAWTVTEQSSGVTSSLRGLSVVDDDTVWIGAPEGQVLRTVDGGASWQVSTVMSAEGADLRSAKGFDDQHALFATAGQPARILMTRDGGASFTTVWDDTSGSAFIDSLAFWDHSRGLAFSDPVDGSFLILRTVNGGESWQRLENLPAPLEGEAGFAASNSSIALTEDGCAFIGTGGGPVARILRSCDHGEHWDAVDTPLAAGSAGAGIFAVSTDRSGVLVASGGDYLSPAARAGNFAASTDRGESWEQADSPPFGYRSGIAGVGDQWISVGTSGVDVGSYAEGRFEWRESGWDIVAPNAIAFSPSGRIGWIIGADGGIWKLTPQ</sequence>
<dbReference type="CDD" id="cd15482">
    <property type="entry name" value="Sialidase_non-viral"/>
    <property type="match status" value="1"/>
</dbReference>
<dbReference type="Gene3D" id="2.130.10.10">
    <property type="entry name" value="YVTN repeat-like/Quinoprotein amine dehydrogenase"/>
    <property type="match status" value="2"/>
</dbReference>
<dbReference type="EMBL" id="CP000449">
    <property type="protein sequence ID" value="ABI64588.1"/>
    <property type="molecule type" value="Genomic_DNA"/>
</dbReference>
<evidence type="ECO:0000256" key="1">
    <source>
        <dbReference type="SAM" id="SignalP"/>
    </source>
</evidence>
<reference evidence="2 3" key="1">
    <citation type="submission" date="2006-08" db="EMBL/GenBank/DDBJ databases">
        <title>Complete sequence of Maricaulis maris MCS10.</title>
        <authorList>
            <consortium name="US DOE Joint Genome Institute"/>
            <person name="Copeland A."/>
            <person name="Lucas S."/>
            <person name="Lapidus A."/>
            <person name="Barry K."/>
            <person name="Detter J.C."/>
            <person name="Glavina del Rio T."/>
            <person name="Hammon N."/>
            <person name="Israni S."/>
            <person name="Dalin E."/>
            <person name="Tice H."/>
            <person name="Pitluck S."/>
            <person name="Saunders E."/>
            <person name="Brettin T."/>
            <person name="Bruce D."/>
            <person name="Han C."/>
            <person name="Tapia R."/>
            <person name="Gilna P."/>
            <person name="Schmutz J."/>
            <person name="Larimer F."/>
            <person name="Land M."/>
            <person name="Hauser L."/>
            <person name="Kyrpides N."/>
            <person name="Mikhailova N."/>
            <person name="Viollier P."/>
            <person name="Stephens C."/>
            <person name="Richardson P."/>
        </authorList>
    </citation>
    <scope>NUCLEOTIDE SEQUENCE [LARGE SCALE GENOMIC DNA]</scope>
    <source>
        <strain evidence="2 3">MCS10</strain>
    </source>
</reference>
<feature type="chain" id="PRO_5004168484" evidence="1">
    <location>
        <begin position="21"/>
        <end position="347"/>
    </location>
</feature>
<dbReference type="STRING" id="394221.Mmar10_0295"/>
<evidence type="ECO:0000313" key="2">
    <source>
        <dbReference type="EMBL" id="ABI64588.1"/>
    </source>
</evidence>
<dbReference type="HOGENOM" id="CLU_064269_0_0_5"/>
<dbReference type="PROSITE" id="PS51257">
    <property type="entry name" value="PROKAR_LIPOPROTEIN"/>
    <property type="match status" value="1"/>
</dbReference>
<dbReference type="InterPro" id="IPR015943">
    <property type="entry name" value="WD40/YVTN_repeat-like_dom_sf"/>
</dbReference>
<gene>
    <name evidence="2" type="ordered locus">Mmar10_0295</name>
</gene>
<keyword evidence="1" id="KW-0732">Signal</keyword>
<dbReference type="PANTHER" id="PTHR47199">
    <property type="entry name" value="PHOTOSYSTEM II STABILITY/ASSEMBLY FACTOR HCF136, CHLOROPLASTIC"/>
    <property type="match status" value="1"/>
</dbReference>
<dbReference type="AlphaFoldDB" id="Q0ASZ9"/>
<dbReference type="RefSeq" id="WP_011642235.1">
    <property type="nucleotide sequence ID" value="NC_008347.1"/>
</dbReference>